<dbReference type="PANTHER" id="PTHR21427:SF19">
    <property type="entry name" value="UBIQUINONE BIOSYNTHESIS PROTEIN COQ9, MITOCHONDRIAL"/>
    <property type="match status" value="1"/>
</dbReference>
<comment type="subcellular location">
    <subcellularLocation>
        <location evidence="1 8">Mitochondrion</location>
    </subcellularLocation>
</comment>
<evidence type="ECO:0000256" key="5">
    <source>
        <dbReference type="ARBA" id="ARBA00022946"/>
    </source>
</evidence>
<dbReference type="STRING" id="225359.A0A2S4Q216"/>
<evidence type="ECO:0000313" key="10">
    <source>
        <dbReference type="EMBL" id="POS88343.1"/>
    </source>
</evidence>
<name>A0A2S4Q216_9PEZI</name>
<evidence type="ECO:0000259" key="9">
    <source>
        <dbReference type="Pfam" id="PF08511"/>
    </source>
</evidence>
<gene>
    <name evidence="10" type="ORF">EPUL_000023</name>
</gene>
<reference evidence="10 11" key="1">
    <citation type="submission" date="2017-10" db="EMBL/GenBank/DDBJ databases">
        <title>Development of genomic resources for the powdery mildew, Erysiphe pulchra.</title>
        <authorList>
            <person name="Wadl P.A."/>
            <person name="Mack B.M."/>
            <person name="Moore G."/>
            <person name="Beltz S.B."/>
        </authorList>
    </citation>
    <scope>NUCLEOTIDE SEQUENCE [LARGE SCALE GENOMIC DNA]</scope>
    <source>
        <strain evidence="10">Cflorida</strain>
    </source>
</reference>
<feature type="domain" description="COQ9 C-terminal" evidence="9">
    <location>
        <begin position="184"/>
        <end position="254"/>
    </location>
</feature>
<dbReference type="InterPro" id="IPR012762">
    <property type="entry name" value="Ubiq_biosynth_COQ9"/>
</dbReference>
<dbReference type="Gene3D" id="1.10.357.10">
    <property type="entry name" value="Tetracycline Repressor, domain 2"/>
    <property type="match status" value="1"/>
</dbReference>
<dbReference type="PANTHER" id="PTHR21427">
    <property type="entry name" value="UBIQUINONE BIOSYNTHESIS PROTEIN COQ9, MITOCHONDRIAL"/>
    <property type="match status" value="1"/>
</dbReference>
<comment type="pathway">
    <text evidence="2 8">Cofactor biosynthesis; ubiquinone biosynthesis.</text>
</comment>
<dbReference type="UniPathway" id="UPA00232"/>
<dbReference type="GO" id="GO:0006744">
    <property type="term" value="P:ubiquinone biosynthetic process"/>
    <property type="evidence" value="ECO:0007669"/>
    <property type="project" value="UniProtKB-UniRule"/>
</dbReference>
<keyword evidence="4 8" id="KW-0831">Ubiquinone biosynthesis</keyword>
<protein>
    <recommendedName>
        <fullName evidence="8">Ubiquinone biosynthesis protein</fullName>
    </recommendedName>
</protein>
<keyword evidence="7 8" id="KW-0496">Mitochondrion</keyword>
<dbReference type="InterPro" id="IPR013718">
    <property type="entry name" value="COQ9_C"/>
</dbReference>
<proteinExistence type="inferred from homology"/>
<evidence type="ECO:0000256" key="6">
    <source>
        <dbReference type="ARBA" id="ARBA00023121"/>
    </source>
</evidence>
<comment type="similarity">
    <text evidence="3 8">Belongs to the COQ9 family.</text>
</comment>
<evidence type="ECO:0000256" key="3">
    <source>
        <dbReference type="ARBA" id="ARBA00010766"/>
    </source>
</evidence>
<dbReference type="Proteomes" id="UP000237438">
    <property type="component" value="Unassembled WGS sequence"/>
</dbReference>
<comment type="function">
    <text evidence="8">Membrane-associated protein that warps the membrane surface to access and bind aromatic isoprenes with high specificity, including ubiquinone (CoQ) isoprene intermediates and presents them directly to Coq7, therefore facilitating the Coq7-mediated hydroxylase step. Participates in the biosynthesis of coenzyme Q, also named ubiquinone, an essential lipid-soluble electron transporter for aerobic cellular respiration.</text>
</comment>
<comment type="caution">
    <text evidence="10">The sequence shown here is derived from an EMBL/GenBank/DDBJ whole genome shotgun (WGS) entry which is preliminary data.</text>
</comment>
<dbReference type="EMBL" id="PEDP01000008">
    <property type="protein sequence ID" value="POS88343.1"/>
    <property type="molecule type" value="Genomic_DNA"/>
</dbReference>
<keyword evidence="5" id="KW-0809">Transit peptide</keyword>
<evidence type="ECO:0000256" key="2">
    <source>
        <dbReference type="ARBA" id="ARBA00004749"/>
    </source>
</evidence>
<dbReference type="FunFam" id="1.10.357.10:FF:000004">
    <property type="entry name" value="Ubiquinone biosynthesis protein COQ9, mitochondrial"/>
    <property type="match status" value="1"/>
</dbReference>
<dbReference type="Pfam" id="PF08511">
    <property type="entry name" value="COQ9"/>
    <property type="match status" value="1"/>
</dbReference>
<evidence type="ECO:0000313" key="11">
    <source>
        <dbReference type="Proteomes" id="UP000237438"/>
    </source>
</evidence>
<organism evidence="10 11">
    <name type="scientific">Erysiphe pulchra</name>
    <dbReference type="NCBI Taxonomy" id="225359"/>
    <lineage>
        <taxon>Eukaryota</taxon>
        <taxon>Fungi</taxon>
        <taxon>Dikarya</taxon>
        <taxon>Ascomycota</taxon>
        <taxon>Pezizomycotina</taxon>
        <taxon>Leotiomycetes</taxon>
        <taxon>Erysiphales</taxon>
        <taxon>Erysiphaceae</taxon>
        <taxon>Erysiphe</taxon>
    </lineage>
</organism>
<dbReference type="GO" id="GO:0005743">
    <property type="term" value="C:mitochondrial inner membrane"/>
    <property type="evidence" value="ECO:0007669"/>
    <property type="project" value="TreeGrafter"/>
</dbReference>
<evidence type="ECO:0000256" key="8">
    <source>
        <dbReference type="RuleBase" id="RU366063"/>
    </source>
</evidence>
<sequence>MLSRKRFTITSIASATTTVTPTICQPKTAPILCQKIQKFNRRTFLSDRHQYRHQFQLRQYHSYDHSPPPGPFTSLQSQILSAAIPHISNHGFTEISISRGASDIGLIDATLNLFPSGPFSLVHYHLFTQRLALESRLREENEKELGGIGAKVKALTWWRLEANRDIIHRWSEALALMALTSNIQTAIKELSLLMDEIWYLSGDTSVDASWYTKRASLAAIYTSTELFMTTDKSSEFKETKRFLERRLIDVQKVGSTLGAMGEWGSFTASAVLNTLRSKGMPI</sequence>
<dbReference type="OrthoDB" id="619536at2759"/>
<dbReference type="NCBIfam" id="TIGR02396">
    <property type="entry name" value="diverge_rpsU"/>
    <property type="match status" value="1"/>
</dbReference>
<dbReference type="AlphaFoldDB" id="A0A2S4Q216"/>
<keyword evidence="6 8" id="KW-0446">Lipid-binding</keyword>
<evidence type="ECO:0000256" key="1">
    <source>
        <dbReference type="ARBA" id="ARBA00004173"/>
    </source>
</evidence>
<dbReference type="GO" id="GO:0008289">
    <property type="term" value="F:lipid binding"/>
    <property type="evidence" value="ECO:0007669"/>
    <property type="project" value="UniProtKB-UniRule"/>
</dbReference>
<evidence type="ECO:0000256" key="7">
    <source>
        <dbReference type="ARBA" id="ARBA00023128"/>
    </source>
</evidence>
<accession>A0A2S4Q216</accession>
<evidence type="ECO:0000256" key="4">
    <source>
        <dbReference type="ARBA" id="ARBA00022688"/>
    </source>
</evidence>
<keyword evidence="11" id="KW-1185">Reference proteome</keyword>